<keyword evidence="8" id="KW-1185">Reference proteome</keyword>
<dbReference type="RefSeq" id="WP_377138606.1">
    <property type="nucleotide sequence ID" value="NZ_JBHSFI010000006.1"/>
</dbReference>
<proteinExistence type="predicted"/>
<dbReference type="Pfam" id="PF02909">
    <property type="entry name" value="TetR_C_1"/>
    <property type="match status" value="1"/>
</dbReference>
<dbReference type="InterPro" id="IPR009057">
    <property type="entry name" value="Homeodomain-like_sf"/>
</dbReference>
<keyword evidence="4" id="KW-0804">Transcription</keyword>
<name>A0ABV9HKE2_9MICO</name>
<evidence type="ECO:0000256" key="4">
    <source>
        <dbReference type="ARBA" id="ARBA00023163"/>
    </source>
</evidence>
<dbReference type="PROSITE" id="PS50977">
    <property type="entry name" value="HTH_TETR_2"/>
    <property type="match status" value="1"/>
</dbReference>
<dbReference type="Gene3D" id="1.10.357.10">
    <property type="entry name" value="Tetracycline Repressor, domain 2"/>
    <property type="match status" value="1"/>
</dbReference>
<dbReference type="InterPro" id="IPR036271">
    <property type="entry name" value="Tet_transcr_reg_TetR-rel_C_sf"/>
</dbReference>
<evidence type="ECO:0000256" key="3">
    <source>
        <dbReference type="ARBA" id="ARBA00023125"/>
    </source>
</evidence>
<feature type="DNA-binding region" description="H-T-H motif" evidence="5">
    <location>
        <begin position="28"/>
        <end position="47"/>
    </location>
</feature>
<evidence type="ECO:0000259" key="6">
    <source>
        <dbReference type="PROSITE" id="PS50977"/>
    </source>
</evidence>
<accession>A0ABV9HKE2</accession>
<keyword evidence="2" id="KW-0805">Transcription regulation</keyword>
<dbReference type="SUPFAM" id="SSF48498">
    <property type="entry name" value="Tetracyclin repressor-like, C-terminal domain"/>
    <property type="match status" value="1"/>
</dbReference>
<dbReference type="InterPro" id="IPR001647">
    <property type="entry name" value="HTH_TetR"/>
</dbReference>
<evidence type="ECO:0000256" key="5">
    <source>
        <dbReference type="PROSITE-ProRule" id="PRU00335"/>
    </source>
</evidence>
<dbReference type="EMBL" id="JBHSFI010000006">
    <property type="protein sequence ID" value="MFC4630622.1"/>
    <property type="molecule type" value="Genomic_DNA"/>
</dbReference>
<dbReference type="SUPFAM" id="SSF46689">
    <property type="entry name" value="Homeodomain-like"/>
    <property type="match status" value="1"/>
</dbReference>
<comment type="caution">
    <text evidence="7">The sequence shown here is derived from an EMBL/GenBank/DDBJ whole genome shotgun (WGS) entry which is preliminary data.</text>
</comment>
<sequence>MPKPTLTAGQIVDVTIGLLDEEGLDGLNMRELGRRLDSAPTAVYWHVKDKDNLIRLAADEVWNEIALPAPNSADWRTAAEHLASGLRAMVLRHPWITQALSGYLLYGPGKSRFDDCNLGVYEQAGFHESQADQAAATVFVFVLGSAIGDAANVSLTRRLDRKGGDAQQQLQEAIQRATDIAVQFPRLRARLEADAAGTGYNDAPDHTFEFGLKAILDGFQERLDAD</sequence>
<dbReference type="Proteomes" id="UP001596011">
    <property type="component" value="Unassembled WGS sequence"/>
</dbReference>
<dbReference type="InterPro" id="IPR004111">
    <property type="entry name" value="Repressor_TetR_C"/>
</dbReference>
<feature type="domain" description="HTH tetR-type" evidence="6">
    <location>
        <begin position="5"/>
        <end position="65"/>
    </location>
</feature>
<organism evidence="7 8">
    <name type="scientific">Promicromonospora alba</name>
    <dbReference type="NCBI Taxonomy" id="1616110"/>
    <lineage>
        <taxon>Bacteria</taxon>
        <taxon>Bacillati</taxon>
        <taxon>Actinomycetota</taxon>
        <taxon>Actinomycetes</taxon>
        <taxon>Micrococcales</taxon>
        <taxon>Promicromonosporaceae</taxon>
        <taxon>Promicromonospora</taxon>
    </lineage>
</organism>
<evidence type="ECO:0000256" key="2">
    <source>
        <dbReference type="ARBA" id="ARBA00023015"/>
    </source>
</evidence>
<keyword evidence="1" id="KW-0678">Repressor</keyword>
<evidence type="ECO:0000313" key="8">
    <source>
        <dbReference type="Proteomes" id="UP001596011"/>
    </source>
</evidence>
<dbReference type="Pfam" id="PF00440">
    <property type="entry name" value="TetR_N"/>
    <property type="match status" value="1"/>
</dbReference>
<protein>
    <submittedName>
        <fullName evidence="7">TetR/AcrR family transcriptional regulator</fullName>
    </submittedName>
</protein>
<dbReference type="InterPro" id="IPR003012">
    <property type="entry name" value="Tet_transcr_reg_TetR"/>
</dbReference>
<dbReference type="PRINTS" id="PR00400">
    <property type="entry name" value="TETREPRESSOR"/>
</dbReference>
<keyword evidence="3 5" id="KW-0238">DNA-binding</keyword>
<gene>
    <name evidence="7" type="ORF">ACFO6V_20420</name>
</gene>
<reference evidence="8" key="1">
    <citation type="journal article" date="2019" name="Int. J. Syst. Evol. Microbiol.">
        <title>The Global Catalogue of Microorganisms (GCM) 10K type strain sequencing project: providing services to taxonomists for standard genome sequencing and annotation.</title>
        <authorList>
            <consortium name="The Broad Institute Genomics Platform"/>
            <consortium name="The Broad Institute Genome Sequencing Center for Infectious Disease"/>
            <person name="Wu L."/>
            <person name="Ma J."/>
        </authorList>
    </citation>
    <scope>NUCLEOTIDE SEQUENCE [LARGE SCALE GENOMIC DNA]</scope>
    <source>
        <strain evidence="8">CCUG 42722</strain>
    </source>
</reference>
<evidence type="ECO:0000313" key="7">
    <source>
        <dbReference type="EMBL" id="MFC4630622.1"/>
    </source>
</evidence>
<dbReference type="Gene3D" id="1.10.10.60">
    <property type="entry name" value="Homeodomain-like"/>
    <property type="match status" value="1"/>
</dbReference>
<evidence type="ECO:0000256" key="1">
    <source>
        <dbReference type="ARBA" id="ARBA00022491"/>
    </source>
</evidence>